<dbReference type="EMBL" id="JANDHW010000001">
    <property type="protein sequence ID" value="MCP9610820.1"/>
    <property type="molecule type" value="Genomic_DNA"/>
</dbReference>
<evidence type="ECO:0000313" key="2">
    <source>
        <dbReference type="Proteomes" id="UP001205603"/>
    </source>
</evidence>
<accession>A0ABT1MDV5</accession>
<dbReference type="RefSeq" id="WP_255025400.1">
    <property type="nucleotide sequence ID" value="NZ_JANDHW010000001.1"/>
</dbReference>
<dbReference type="Gene3D" id="2.180.10.10">
    <property type="entry name" value="RHS repeat-associated core"/>
    <property type="match status" value="1"/>
</dbReference>
<comment type="caution">
    <text evidence="1">The sequence shown here is derived from an EMBL/GenBank/DDBJ whole genome shotgun (WGS) entry which is preliminary data.</text>
</comment>
<sequence>MTPDPLAEKYYSISPYAFCGNNPLKYIDLRGDSLTLAGDNYQEILMAIYNGLEEGTNTTMKFNNGVLDPSSIAKQTWSSNDDFLKDIYEISVNPIMVELSVSEKNTYRMNGKIVTEDFQAPYDYHTSENPTSEKLSIAAGDPIGFTIQGNLGQTLIPGNTSVSGKGPTNNRIQVIINGKGTLNHRTVGMAHEFGHVILYMRGLPYGHRQPGVDSYVYGKATRMSKRLGYDF</sequence>
<evidence type="ECO:0008006" key="3">
    <source>
        <dbReference type="Google" id="ProtNLM"/>
    </source>
</evidence>
<dbReference type="Proteomes" id="UP001205603">
    <property type="component" value="Unassembled WGS sequence"/>
</dbReference>
<evidence type="ECO:0000313" key="1">
    <source>
        <dbReference type="EMBL" id="MCP9610820.1"/>
    </source>
</evidence>
<gene>
    <name evidence="1" type="ORF">NMU02_01775</name>
</gene>
<protein>
    <recommendedName>
        <fullName evidence="3">RHS repeat-associated core domain-containing protein</fullName>
    </recommendedName>
</protein>
<reference evidence="1 2" key="1">
    <citation type="submission" date="2022-07" db="EMBL/GenBank/DDBJ databases">
        <title>Fecal culturing of patients with breast cancer.</title>
        <authorList>
            <person name="Teng N.M.Y."/>
            <person name="Kiu R."/>
            <person name="Evans R."/>
            <person name="Baker D.J."/>
            <person name="Zenner C."/>
            <person name="Robinson S.D."/>
            <person name="Hall L.J."/>
        </authorList>
    </citation>
    <scope>NUCLEOTIDE SEQUENCE [LARGE SCALE GENOMIC DNA]</scope>
    <source>
        <strain evidence="1 2">LH1063</strain>
    </source>
</reference>
<proteinExistence type="predicted"/>
<name>A0ABT1MDV5_9BACT</name>
<organism evidence="1 2">
    <name type="scientific">Coprobacter tertius</name>
    <dbReference type="NCBI Taxonomy" id="2944915"/>
    <lineage>
        <taxon>Bacteria</taxon>
        <taxon>Pseudomonadati</taxon>
        <taxon>Bacteroidota</taxon>
        <taxon>Bacteroidia</taxon>
        <taxon>Bacteroidales</taxon>
        <taxon>Barnesiellaceae</taxon>
        <taxon>Coprobacter</taxon>
    </lineage>
</organism>
<keyword evidence="2" id="KW-1185">Reference proteome</keyword>